<gene>
    <name evidence="2" type="ORF">SARC_14067</name>
</gene>
<protein>
    <recommendedName>
        <fullName evidence="4">Sec1 family domain-containing protein 1</fullName>
    </recommendedName>
</protein>
<dbReference type="InterPro" id="IPR001619">
    <property type="entry name" value="Sec1-like"/>
</dbReference>
<evidence type="ECO:0008006" key="4">
    <source>
        <dbReference type="Google" id="ProtNLM"/>
    </source>
</evidence>
<dbReference type="GO" id="GO:0016192">
    <property type="term" value="P:vesicle-mediated transport"/>
    <property type="evidence" value="ECO:0007669"/>
    <property type="project" value="InterPro"/>
</dbReference>
<organism evidence="2 3">
    <name type="scientific">Sphaeroforma arctica JP610</name>
    <dbReference type="NCBI Taxonomy" id="667725"/>
    <lineage>
        <taxon>Eukaryota</taxon>
        <taxon>Ichthyosporea</taxon>
        <taxon>Ichthyophonida</taxon>
        <taxon>Sphaeroforma</taxon>
    </lineage>
</organism>
<dbReference type="InterPro" id="IPR036045">
    <property type="entry name" value="Sec1-like_sf"/>
</dbReference>
<dbReference type="RefSeq" id="XP_014147275.1">
    <property type="nucleotide sequence ID" value="XM_014291800.1"/>
</dbReference>
<dbReference type="eggNOG" id="KOG1301">
    <property type="taxonomic scope" value="Eukaryota"/>
</dbReference>
<keyword evidence="3" id="KW-1185">Reference proteome</keyword>
<accession>A0A0L0FBA4</accession>
<dbReference type="AlphaFoldDB" id="A0A0L0FBA4"/>
<dbReference type="STRING" id="667725.A0A0L0FBA4"/>
<reference evidence="2 3" key="1">
    <citation type="submission" date="2011-02" db="EMBL/GenBank/DDBJ databases">
        <title>The Genome Sequence of Sphaeroforma arctica JP610.</title>
        <authorList>
            <consortium name="The Broad Institute Genome Sequencing Platform"/>
            <person name="Russ C."/>
            <person name="Cuomo C."/>
            <person name="Young S.K."/>
            <person name="Zeng Q."/>
            <person name="Gargeya S."/>
            <person name="Alvarado L."/>
            <person name="Berlin A."/>
            <person name="Chapman S.B."/>
            <person name="Chen Z."/>
            <person name="Freedman E."/>
            <person name="Gellesch M."/>
            <person name="Goldberg J."/>
            <person name="Griggs A."/>
            <person name="Gujja S."/>
            <person name="Heilman E."/>
            <person name="Heiman D."/>
            <person name="Howarth C."/>
            <person name="Mehta T."/>
            <person name="Neiman D."/>
            <person name="Pearson M."/>
            <person name="Roberts A."/>
            <person name="Saif S."/>
            <person name="Shea T."/>
            <person name="Shenoy N."/>
            <person name="Sisk P."/>
            <person name="Stolte C."/>
            <person name="Sykes S."/>
            <person name="White J."/>
            <person name="Yandava C."/>
            <person name="Burger G."/>
            <person name="Gray M.W."/>
            <person name="Holland P.W.H."/>
            <person name="King N."/>
            <person name="Lang F.B.F."/>
            <person name="Roger A.J."/>
            <person name="Ruiz-Trillo I."/>
            <person name="Haas B."/>
            <person name="Nusbaum C."/>
            <person name="Birren B."/>
        </authorList>
    </citation>
    <scope>NUCLEOTIDE SEQUENCE [LARGE SCALE GENOMIC DNA]</scope>
    <source>
        <strain evidence="2 3">JP610</strain>
    </source>
</reference>
<dbReference type="PANTHER" id="PTHR11679">
    <property type="entry name" value="VESICLE PROTEIN SORTING-ASSOCIATED"/>
    <property type="match status" value="1"/>
</dbReference>
<dbReference type="EMBL" id="KQ245694">
    <property type="protein sequence ID" value="KNC73373.1"/>
    <property type="molecule type" value="Genomic_DNA"/>
</dbReference>
<dbReference type="Pfam" id="PF00995">
    <property type="entry name" value="Sec1"/>
    <property type="match status" value="1"/>
</dbReference>
<comment type="similarity">
    <text evidence="1">Belongs to the STXBP/unc-18/SEC1 family.</text>
</comment>
<proteinExistence type="inferred from homology"/>
<dbReference type="Gene3D" id="3.40.50.1910">
    <property type="match status" value="1"/>
</dbReference>
<evidence type="ECO:0000313" key="2">
    <source>
        <dbReference type="EMBL" id="KNC73373.1"/>
    </source>
</evidence>
<evidence type="ECO:0000313" key="3">
    <source>
        <dbReference type="Proteomes" id="UP000054560"/>
    </source>
</evidence>
<dbReference type="GeneID" id="25914571"/>
<dbReference type="SUPFAM" id="SSF56815">
    <property type="entry name" value="Sec1/munc18-like (SM) proteins"/>
    <property type="match status" value="1"/>
</dbReference>
<name>A0A0L0FBA4_9EUKA</name>
<dbReference type="OrthoDB" id="10251230at2759"/>
<sequence>MVAQRLDSKLRDYLKNTRNNLFAEAASNSMSFQRPVLIILDRNLDLPSLLHHTWTYQPLISDLLGLTSNRVVVQ</sequence>
<dbReference type="InterPro" id="IPR027482">
    <property type="entry name" value="Sec1-like_dom2"/>
</dbReference>
<evidence type="ECO:0000256" key="1">
    <source>
        <dbReference type="ARBA" id="ARBA00009884"/>
    </source>
</evidence>
<feature type="non-terminal residue" evidence="2">
    <location>
        <position position="74"/>
    </location>
</feature>
<dbReference type="Proteomes" id="UP000054560">
    <property type="component" value="Unassembled WGS sequence"/>
</dbReference>